<reference evidence="1" key="1">
    <citation type="submission" date="2021-03" db="EMBL/GenBank/DDBJ databases">
        <title>Draft genome sequence of rust myrtle Austropuccinia psidii MF-1, a brazilian biotype.</title>
        <authorList>
            <person name="Quecine M.C."/>
            <person name="Pachon D.M.R."/>
            <person name="Bonatelli M.L."/>
            <person name="Correr F.H."/>
            <person name="Franceschini L.M."/>
            <person name="Leite T.F."/>
            <person name="Margarido G.R.A."/>
            <person name="Almeida C.A."/>
            <person name="Ferrarezi J.A."/>
            <person name="Labate C.A."/>
        </authorList>
    </citation>
    <scope>NUCLEOTIDE SEQUENCE</scope>
    <source>
        <strain evidence="1">MF-1</strain>
    </source>
</reference>
<gene>
    <name evidence="1" type="ORF">O181_108957</name>
</gene>
<dbReference type="EMBL" id="AVOT02084028">
    <property type="protein sequence ID" value="MBW0569242.1"/>
    <property type="molecule type" value="Genomic_DNA"/>
</dbReference>
<evidence type="ECO:0000313" key="2">
    <source>
        <dbReference type="Proteomes" id="UP000765509"/>
    </source>
</evidence>
<dbReference type="AlphaFoldDB" id="A0A9Q3PQY0"/>
<sequence length="101" mass="11510">MPYEEKELPDKPRIEQINASFEATEVNTHLPQYSNEFMDLIHVQDAKMHKLKPAGGKVYTAGSSRITNILINNKAAKIHLDPGSFCIGLGKIYLYKIYTDW</sequence>
<comment type="caution">
    <text evidence="1">The sequence shown here is derived from an EMBL/GenBank/DDBJ whole genome shotgun (WGS) entry which is preliminary data.</text>
</comment>
<evidence type="ECO:0000313" key="1">
    <source>
        <dbReference type="EMBL" id="MBW0569242.1"/>
    </source>
</evidence>
<keyword evidence="2" id="KW-1185">Reference proteome</keyword>
<name>A0A9Q3PQY0_9BASI</name>
<accession>A0A9Q3PQY0</accession>
<protein>
    <submittedName>
        <fullName evidence="1">Uncharacterized protein</fullName>
    </submittedName>
</protein>
<organism evidence="1 2">
    <name type="scientific">Austropuccinia psidii MF-1</name>
    <dbReference type="NCBI Taxonomy" id="1389203"/>
    <lineage>
        <taxon>Eukaryota</taxon>
        <taxon>Fungi</taxon>
        <taxon>Dikarya</taxon>
        <taxon>Basidiomycota</taxon>
        <taxon>Pucciniomycotina</taxon>
        <taxon>Pucciniomycetes</taxon>
        <taxon>Pucciniales</taxon>
        <taxon>Sphaerophragmiaceae</taxon>
        <taxon>Austropuccinia</taxon>
    </lineage>
</organism>
<proteinExistence type="predicted"/>
<dbReference type="Proteomes" id="UP000765509">
    <property type="component" value="Unassembled WGS sequence"/>
</dbReference>